<feature type="domain" description="Glycosyl transferase family 1" evidence="5">
    <location>
        <begin position="192"/>
        <end position="347"/>
    </location>
</feature>
<evidence type="ECO:0000313" key="8">
    <source>
        <dbReference type="Proteomes" id="UP001645859"/>
    </source>
</evidence>
<proteinExistence type="predicted"/>
<keyword evidence="2" id="KW-0328">Glycosyltransferase</keyword>
<evidence type="ECO:0000256" key="4">
    <source>
        <dbReference type="SAM" id="MobiDB-lite"/>
    </source>
</evidence>
<accession>A0ABS1SGX5</accession>
<sequence>MRIVIATRIYRPEPSAASFFLGSVSDALTAAGHEVEVLTAKPLPGQGEASRGERVATFPVLRDANGYVRGYVQYMSFDIPLAVRLLFARRPAAVFVEPPPTTGAVVRVICALRRIPYVYDAADIWSDAAGQATDSGLVVRVLRWIERFAMRGAAELVTISQGVVDRVRDLGVTTPVDVTGFGADTSVFGYREVPTERLFIYAGTYTGLHGADILIDAFAQFSDTHPGYRLRFIGNGTEQEAMRARAESLGVGARVEFADPVPAAELSPQLSRAVASLATLKPGGGYEYAFTSKAYSSLAAGCPVIFAGPGPTAPFLTEAAQTVPVGHVAEYSAEAIAHALRHAADAPLSPAERQRVAEWTATHHSMRAVAERVAARITAVGSAGRRRGGSGRSGRSPQKGTTV</sequence>
<protein>
    <recommendedName>
        <fullName evidence="1">D-inositol 3-phosphate glycosyltransferase</fullName>
    </recommendedName>
</protein>
<dbReference type="RefSeq" id="WP_202345080.1">
    <property type="nucleotide sequence ID" value="NZ_BAAAPI010000003.1"/>
</dbReference>
<feature type="region of interest" description="Disordered" evidence="4">
    <location>
        <begin position="379"/>
        <end position="403"/>
    </location>
</feature>
<dbReference type="Proteomes" id="UP001645859">
    <property type="component" value="Unassembled WGS sequence"/>
</dbReference>
<dbReference type="EMBL" id="QYAC01000005">
    <property type="protein sequence ID" value="MBL3679811.1"/>
    <property type="molecule type" value="Genomic_DNA"/>
</dbReference>
<evidence type="ECO:0000259" key="6">
    <source>
        <dbReference type="Pfam" id="PF13579"/>
    </source>
</evidence>
<keyword evidence="3" id="KW-0808">Transferase</keyword>
<evidence type="ECO:0000256" key="3">
    <source>
        <dbReference type="ARBA" id="ARBA00022679"/>
    </source>
</evidence>
<dbReference type="PANTHER" id="PTHR45947:SF3">
    <property type="entry name" value="SULFOQUINOVOSYL TRANSFERASE SQD2"/>
    <property type="match status" value="1"/>
</dbReference>
<dbReference type="InterPro" id="IPR001296">
    <property type="entry name" value="Glyco_trans_1"/>
</dbReference>
<keyword evidence="8" id="KW-1185">Reference proteome</keyword>
<gene>
    <name evidence="7" type="ORF">D3230_11020</name>
</gene>
<evidence type="ECO:0000313" key="7">
    <source>
        <dbReference type="EMBL" id="MBL3679811.1"/>
    </source>
</evidence>
<dbReference type="InterPro" id="IPR050194">
    <property type="entry name" value="Glycosyltransferase_grp1"/>
</dbReference>
<evidence type="ECO:0000256" key="1">
    <source>
        <dbReference type="ARBA" id="ARBA00021292"/>
    </source>
</evidence>
<dbReference type="Pfam" id="PF00534">
    <property type="entry name" value="Glycos_transf_1"/>
    <property type="match status" value="1"/>
</dbReference>
<feature type="domain" description="Glycosyltransferase subfamily 4-like N-terminal" evidence="6">
    <location>
        <begin position="23"/>
        <end position="178"/>
    </location>
</feature>
<reference evidence="7 8" key="1">
    <citation type="submission" date="2018-09" db="EMBL/GenBank/DDBJ databases">
        <title>Comparative genomics of Leucobacter spp.</title>
        <authorList>
            <person name="Reis A.C."/>
            <person name="Kolvenbach B.A."/>
            <person name="Corvini P.F.X."/>
            <person name="Nunes O.C."/>
        </authorList>
    </citation>
    <scope>NUCLEOTIDE SEQUENCE [LARGE SCALE GENOMIC DNA]</scope>
    <source>
        <strain evidence="7 8">TAN 31504</strain>
    </source>
</reference>
<evidence type="ECO:0000256" key="2">
    <source>
        <dbReference type="ARBA" id="ARBA00022676"/>
    </source>
</evidence>
<comment type="caution">
    <text evidence="7">The sequence shown here is derived from an EMBL/GenBank/DDBJ whole genome shotgun (WGS) entry which is preliminary data.</text>
</comment>
<dbReference type="PANTHER" id="PTHR45947">
    <property type="entry name" value="SULFOQUINOVOSYL TRANSFERASE SQD2"/>
    <property type="match status" value="1"/>
</dbReference>
<dbReference type="Pfam" id="PF13579">
    <property type="entry name" value="Glyco_trans_4_4"/>
    <property type="match status" value="1"/>
</dbReference>
<dbReference type="SUPFAM" id="SSF53756">
    <property type="entry name" value="UDP-Glycosyltransferase/glycogen phosphorylase"/>
    <property type="match status" value="1"/>
</dbReference>
<evidence type="ECO:0000259" key="5">
    <source>
        <dbReference type="Pfam" id="PF00534"/>
    </source>
</evidence>
<dbReference type="Gene3D" id="3.40.50.2000">
    <property type="entry name" value="Glycogen Phosphorylase B"/>
    <property type="match status" value="2"/>
</dbReference>
<name>A0ABS1SGX5_9MICO</name>
<organism evidence="7 8">
    <name type="scientific">Leucobacter chromiireducens subsp. solipictus</name>
    <dbReference type="NCBI Taxonomy" id="398235"/>
    <lineage>
        <taxon>Bacteria</taxon>
        <taxon>Bacillati</taxon>
        <taxon>Actinomycetota</taxon>
        <taxon>Actinomycetes</taxon>
        <taxon>Micrococcales</taxon>
        <taxon>Microbacteriaceae</taxon>
        <taxon>Leucobacter</taxon>
    </lineage>
</organism>
<dbReference type="InterPro" id="IPR028098">
    <property type="entry name" value="Glyco_trans_4-like_N"/>
</dbReference>